<organism evidence="1 2">
    <name type="scientific">Thalassomonas actiniarum</name>
    <dbReference type="NCBI Taxonomy" id="485447"/>
    <lineage>
        <taxon>Bacteria</taxon>
        <taxon>Pseudomonadati</taxon>
        <taxon>Pseudomonadota</taxon>
        <taxon>Gammaproteobacteria</taxon>
        <taxon>Alteromonadales</taxon>
        <taxon>Colwelliaceae</taxon>
        <taxon>Thalassomonas</taxon>
    </lineage>
</organism>
<proteinExistence type="predicted"/>
<dbReference type="KEGG" id="tact:SG35_001845"/>
<dbReference type="EMBL" id="CP059735">
    <property type="protein sequence ID" value="WDE01713.1"/>
    <property type="molecule type" value="Genomic_DNA"/>
</dbReference>
<evidence type="ECO:0000313" key="1">
    <source>
        <dbReference type="EMBL" id="WDE01713.1"/>
    </source>
</evidence>
<reference evidence="1 2" key="1">
    <citation type="journal article" date="2015" name="Genome Announc.">
        <title>Draft Genome Sequences of Marine Isolates of Thalassomonas viridans and Thalassomonas actiniarum.</title>
        <authorList>
            <person name="Olonade I."/>
            <person name="van Zyl L.J."/>
            <person name="Trindade M."/>
        </authorList>
    </citation>
    <scope>NUCLEOTIDE SEQUENCE [LARGE SCALE GENOMIC DNA]</scope>
    <source>
        <strain evidence="1 2">A5K-106</strain>
    </source>
</reference>
<protein>
    <submittedName>
        <fullName evidence="1">Uncharacterized protein</fullName>
    </submittedName>
</protein>
<dbReference type="AlphaFoldDB" id="A0AAE9YVP8"/>
<sequence>MRQAGFAIGKKVSIVINQDEIILTPQQAGVSRSVDK</sequence>
<reference evidence="1 2" key="2">
    <citation type="journal article" date="2022" name="Mar. Drugs">
        <title>Bioassay-Guided Fractionation Leads to the Detection of Cholic Acid Generated by the Rare Thalassomonas sp.</title>
        <authorList>
            <person name="Pheiffer F."/>
            <person name="Schneider Y.K."/>
            <person name="Hansen E.H."/>
            <person name="Andersen J.H."/>
            <person name="Isaksson J."/>
            <person name="Busche T."/>
            <person name="R C."/>
            <person name="Kalinowski J."/>
            <person name="Zyl L.V."/>
            <person name="Trindade M."/>
        </authorList>
    </citation>
    <scope>NUCLEOTIDE SEQUENCE [LARGE SCALE GENOMIC DNA]</scope>
    <source>
        <strain evidence="1 2">A5K-106</strain>
    </source>
</reference>
<accession>A0AAE9YVP8</accession>
<dbReference type="Proteomes" id="UP000032568">
    <property type="component" value="Chromosome"/>
</dbReference>
<name>A0AAE9YVP8_9GAMM</name>
<gene>
    <name evidence="1" type="ORF">SG35_001845</name>
</gene>
<keyword evidence="2" id="KW-1185">Reference proteome</keyword>
<dbReference type="RefSeq" id="WP_084692845.1">
    <property type="nucleotide sequence ID" value="NZ_CP059735.1"/>
</dbReference>
<evidence type="ECO:0000313" key="2">
    <source>
        <dbReference type="Proteomes" id="UP000032568"/>
    </source>
</evidence>